<protein>
    <submittedName>
        <fullName evidence="1">Uncharacterized protein</fullName>
    </submittedName>
</protein>
<keyword evidence="2" id="KW-1185">Reference proteome</keyword>
<dbReference type="RefSeq" id="WP_006948811.1">
    <property type="nucleotide sequence ID" value="NZ_CAVK010000007.1"/>
</dbReference>
<evidence type="ECO:0000313" key="1">
    <source>
        <dbReference type="EMBL" id="CCW15772.1"/>
    </source>
</evidence>
<reference evidence="2" key="2">
    <citation type="submission" date="2013-04" db="EMBL/GenBank/DDBJ databases">
        <title>Bisphenol A degrading Sphingobium sp. strain BiD32.</title>
        <authorList>
            <person name="Nielsen J.L."/>
            <person name="Zhou N.A."/>
            <person name="Kjeldal H."/>
        </authorList>
    </citation>
    <scope>NUCLEOTIDE SEQUENCE [LARGE SCALE GENOMIC DNA]</scope>
    <source>
        <strain evidence="2">BiD32</strain>
    </source>
</reference>
<gene>
    <name evidence="1" type="ORF">EBBID32_1000</name>
</gene>
<name>N1MJE9_9SPHN</name>
<accession>N1MJE9</accession>
<organism evidence="1 2">
    <name type="scientific">Sphingobium indicum BiD32</name>
    <dbReference type="NCBI Taxonomy" id="1301087"/>
    <lineage>
        <taxon>Bacteria</taxon>
        <taxon>Pseudomonadati</taxon>
        <taxon>Pseudomonadota</taxon>
        <taxon>Alphaproteobacteria</taxon>
        <taxon>Sphingomonadales</taxon>
        <taxon>Sphingomonadaceae</taxon>
        <taxon>Sphingobium</taxon>
    </lineage>
</organism>
<dbReference type="OrthoDB" id="7594816at2"/>
<evidence type="ECO:0000313" key="2">
    <source>
        <dbReference type="Proteomes" id="UP000013201"/>
    </source>
</evidence>
<dbReference type="EMBL" id="CAVK010000007">
    <property type="protein sequence ID" value="CCW15772.1"/>
    <property type="molecule type" value="Genomic_DNA"/>
</dbReference>
<proteinExistence type="predicted"/>
<comment type="caution">
    <text evidence="1">The sequence shown here is derived from an EMBL/GenBank/DDBJ whole genome shotgun (WGS) entry which is preliminary data.</text>
</comment>
<reference evidence="1 2" key="1">
    <citation type="submission" date="2013-03" db="EMBL/GenBank/DDBJ databases">
        <authorList>
            <person name="Le V."/>
        </authorList>
    </citation>
    <scope>NUCLEOTIDE SEQUENCE [LARGE SCALE GENOMIC DNA]</scope>
    <source>
        <strain evidence="1 2">BiD32</strain>
    </source>
</reference>
<sequence>MAFQFKPWPNPEISDIVYELPPMPYGTSYNLLQLIKAYGESVRDGTDDSEDAPFAAISTFKALSLSDVIAKAIIRLHYEHRGLDGDQLVLAVSSAQRDALLNAEVLLADLYERLPKDWDAALRAYRAALLAEQDYDRRIWTPGYEREKAGGPGNSKAVEAAMEQLQDVRCNAEHLLLDIPAPSLQEFTIKYLICFDNDRDMNGFHEGLCAEAKRLLQIDTDPDDSEVAIILRNLNWRAE</sequence>
<dbReference type="Proteomes" id="UP000013201">
    <property type="component" value="Unassembled WGS sequence"/>
</dbReference>
<dbReference type="AlphaFoldDB" id="N1MJE9"/>